<name>A0A0F9WGK3_9ZZZZ</name>
<protein>
    <submittedName>
        <fullName evidence="1">Uncharacterized protein</fullName>
    </submittedName>
</protein>
<evidence type="ECO:0000313" key="1">
    <source>
        <dbReference type="EMBL" id="KKO11613.1"/>
    </source>
</evidence>
<accession>A0A0F9WGK3</accession>
<sequence>MRTFNQIKDVSTTNNELVKHFPGQLNTQRATDVCQFDLNHGVRFRNTPAIKI</sequence>
<gene>
    <name evidence="1" type="ORF">LCGC14_0011070</name>
</gene>
<dbReference type="AlphaFoldDB" id="A0A0F9WGK3"/>
<dbReference type="EMBL" id="LAZR01000002">
    <property type="protein sequence ID" value="KKO11613.1"/>
    <property type="molecule type" value="Genomic_DNA"/>
</dbReference>
<proteinExistence type="predicted"/>
<organism evidence="1">
    <name type="scientific">marine sediment metagenome</name>
    <dbReference type="NCBI Taxonomy" id="412755"/>
    <lineage>
        <taxon>unclassified sequences</taxon>
        <taxon>metagenomes</taxon>
        <taxon>ecological metagenomes</taxon>
    </lineage>
</organism>
<comment type="caution">
    <text evidence="1">The sequence shown here is derived from an EMBL/GenBank/DDBJ whole genome shotgun (WGS) entry which is preliminary data.</text>
</comment>
<reference evidence="1" key="1">
    <citation type="journal article" date="2015" name="Nature">
        <title>Complex archaea that bridge the gap between prokaryotes and eukaryotes.</title>
        <authorList>
            <person name="Spang A."/>
            <person name="Saw J.H."/>
            <person name="Jorgensen S.L."/>
            <person name="Zaremba-Niedzwiedzka K."/>
            <person name="Martijn J."/>
            <person name="Lind A.E."/>
            <person name="van Eijk R."/>
            <person name="Schleper C."/>
            <person name="Guy L."/>
            <person name="Ettema T.J."/>
        </authorList>
    </citation>
    <scope>NUCLEOTIDE SEQUENCE</scope>
</reference>